<proteinExistence type="predicted"/>
<evidence type="ECO:0000256" key="1">
    <source>
        <dbReference type="SAM" id="SignalP"/>
    </source>
</evidence>
<feature type="signal peptide" evidence="1">
    <location>
        <begin position="1"/>
        <end position="19"/>
    </location>
</feature>
<dbReference type="Pfam" id="PF26624">
    <property type="entry name" value="DUF8200"/>
    <property type="match status" value="1"/>
</dbReference>
<dbReference type="RefSeq" id="WP_047093064.1">
    <property type="nucleotide sequence ID" value="NZ_LBHU01000001.1"/>
</dbReference>
<dbReference type="EMBL" id="LBHU01000001">
    <property type="protein sequence ID" value="KLI65164.1"/>
    <property type="molecule type" value="Genomic_DNA"/>
</dbReference>
<name>A0A0H0XS33_9SPHN</name>
<keyword evidence="3" id="KW-1185">Reference proteome</keyword>
<evidence type="ECO:0000313" key="3">
    <source>
        <dbReference type="Proteomes" id="UP000053455"/>
    </source>
</evidence>
<dbReference type="InterPro" id="IPR058067">
    <property type="entry name" value="CC_3452-like"/>
</dbReference>
<dbReference type="InterPro" id="IPR058513">
    <property type="entry name" value="DUF8200"/>
</dbReference>
<gene>
    <name evidence="2" type="ORF">AAV99_02445</name>
</gene>
<dbReference type="PATRIC" id="fig|874156.12.peg.509"/>
<organism evidence="2 3">
    <name type="scientific">Aurantiacibacter marinus</name>
    <dbReference type="NCBI Taxonomy" id="874156"/>
    <lineage>
        <taxon>Bacteria</taxon>
        <taxon>Pseudomonadati</taxon>
        <taxon>Pseudomonadota</taxon>
        <taxon>Alphaproteobacteria</taxon>
        <taxon>Sphingomonadales</taxon>
        <taxon>Erythrobacteraceae</taxon>
        <taxon>Aurantiacibacter</taxon>
    </lineage>
</organism>
<reference evidence="2 3" key="1">
    <citation type="submission" date="2015-04" db="EMBL/GenBank/DDBJ databases">
        <title>The draft genome sequence of Erythrobacter marinus HWDM-33.</title>
        <authorList>
            <person name="Zhuang L."/>
            <person name="Liu Y."/>
            <person name="Shao Z."/>
        </authorList>
    </citation>
    <scope>NUCLEOTIDE SEQUENCE [LARGE SCALE GENOMIC DNA]</scope>
    <source>
        <strain evidence="2 3">HWDM-33</strain>
    </source>
</reference>
<dbReference type="Proteomes" id="UP000053455">
    <property type="component" value="Unassembled WGS sequence"/>
</dbReference>
<dbReference type="AlphaFoldDB" id="A0A0H0XS33"/>
<dbReference type="NCBIfam" id="NF047636">
    <property type="entry name" value="CC_3452_fam"/>
    <property type="match status" value="1"/>
</dbReference>
<comment type="caution">
    <text evidence="2">The sequence shown here is derived from an EMBL/GenBank/DDBJ whole genome shotgun (WGS) entry which is preliminary data.</text>
</comment>
<feature type="chain" id="PRO_5002589112" evidence="1">
    <location>
        <begin position="20"/>
        <end position="106"/>
    </location>
</feature>
<sequence>MSRFAVTSLAALLSFGAIAAPVTTATASSQARGSYFSVQLAEPTDEATAIAGGVVFACEGVTCTGPRSGDRPLRVCSELRRKVGTIASFTANGEAISDSLLARCNG</sequence>
<dbReference type="OrthoDB" id="7594837at2"/>
<accession>A0A0H0XS33</accession>
<evidence type="ECO:0000313" key="2">
    <source>
        <dbReference type="EMBL" id="KLI65164.1"/>
    </source>
</evidence>
<keyword evidence="1" id="KW-0732">Signal</keyword>
<protein>
    <submittedName>
        <fullName evidence="2">Uncharacterized protein</fullName>
    </submittedName>
</protein>